<keyword evidence="2 5" id="KW-0645">Protease</keyword>
<sequence length="946" mass="106596">MVLSPDFGSDPSHYLTQLLEHGEDRNDIGRRLLLNAEIERVGEFEATEFDEEPAQLAKRILTEMLQLYPDLAWTSDATGRTLFHTAAEKGACTVIELLGRFVRERLTPERVQTTVRTRDTNGQTALVIAVRGDHERVVEALMDLDPQQFDESNPNSPADIESAVEGGQLHILKALLQGRTRLVTPSLLYRALSDTKYDILKYLVELNPEILRDRNSNFLIAAVKKGHLRVIELLLTTFPELTDQYEYENPQGTSASRKRYILWFNADRYSATRDGVRAQIRDLLLPVIIERNPIYRIRELLSDSLELRKEICLDLSAYSSDSEGLRRFLRLIKGDLSSKNVRDLPPEGFISTIANNLSTGNINISPELETFISQVYTLAANLPINDQETVPNGQLASPTKSNGNVNGVLLNTISELFNNTARNLQLPEGSSPSFNVNFEPTLKYVELPSFDDITAKQREEGKLILDWLRRCKGVSRIFELRARDSLQLPHSEETIENALRDFNIEILDWQRADLSIDTINAVAPNVRVLYLYSSGNWASLDHWTGPNGVCTLRKLERLYITIVSDNISTDRAKTYRNKVEERLRVCQASTRWKGVQVNIRPWQSTRYPQSNDDTVTEDLRTPIQATNLKYFLPRYQEMLKDSEYSGHLRSHNCRMKVAIIDSGVDRCVFTGDERDVTGASFVHNHNGAKESPWWLAGDHHGSHIAHIIAQLDPCCSLYVAKVTENKSTVGKDRVVQAIRWAIKEKVDIINMSLVLYEEDSALLTAIEEAHDAGILMFCATADEGLYRVQDIWPARYSKDYNSIFPICSSTTNGRITEYSSETLAEYTFQGEDILTNTGGTRVSGSSVATAIASGVASLILCCHRMLLCLQDSHTQVSLPGASSKRAVVDKIFLRMCGEQNRPKPLLVTPSLIFPTKRDGPDGYPIAEPEDVHGWLVEKLQKELAAR</sequence>
<evidence type="ECO:0000256" key="1">
    <source>
        <dbReference type="ARBA" id="ARBA00011073"/>
    </source>
</evidence>
<dbReference type="InterPro" id="IPR036852">
    <property type="entry name" value="Peptidase_S8/S53_dom_sf"/>
</dbReference>
<reference evidence="7" key="1">
    <citation type="journal article" date="2020" name="Stud. Mycol.">
        <title>101 Dothideomycetes genomes: a test case for predicting lifestyles and emergence of pathogens.</title>
        <authorList>
            <person name="Haridas S."/>
            <person name="Albert R."/>
            <person name="Binder M."/>
            <person name="Bloem J."/>
            <person name="Labutti K."/>
            <person name="Salamov A."/>
            <person name="Andreopoulos B."/>
            <person name="Baker S."/>
            <person name="Barry K."/>
            <person name="Bills G."/>
            <person name="Bluhm B."/>
            <person name="Cannon C."/>
            <person name="Castanera R."/>
            <person name="Culley D."/>
            <person name="Daum C."/>
            <person name="Ezra D."/>
            <person name="Gonzalez J."/>
            <person name="Henrissat B."/>
            <person name="Kuo A."/>
            <person name="Liang C."/>
            <person name="Lipzen A."/>
            <person name="Lutzoni F."/>
            <person name="Magnuson J."/>
            <person name="Mondo S."/>
            <person name="Nolan M."/>
            <person name="Ohm R."/>
            <person name="Pangilinan J."/>
            <person name="Park H.-J."/>
            <person name="Ramirez L."/>
            <person name="Alfaro M."/>
            <person name="Sun H."/>
            <person name="Tritt A."/>
            <person name="Yoshinaga Y."/>
            <person name="Zwiers L.-H."/>
            <person name="Turgeon B."/>
            <person name="Goodwin S."/>
            <person name="Spatafora J."/>
            <person name="Crous P."/>
            <person name="Grigoriev I."/>
        </authorList>
    </citation>
    <scope>NUCLEOTIDE SEQUENCE</scope>
    <source>
        <strain evidence="7">CBS 122681</strain>
    </source>
</reference>
<keyword evidence="4 5" id="KW-0720">Serine protease</keyword>
<dbReference type="Proteomes" id="UP000799324">
    <property type="component" value="Unassembled WGS sequence"/>
</dbReference>
<dbReference type="Gene3D" id="1.25.40.20">
    <property type="entry name" value="Ankyrin repeat-containing domain"/>
    <property type="match status" value="1"/>
</dbReference>
<feature type="domain" description="Peptidase S8/S53" evidence="6">
    <location>
        <begin position="655"/>
        <end position="860"/>
    </location>
</feature>
<evidence type="ECO:0000256" key="2">
    <source>
        <dbReference type="ARBA" id="ARBA00022670"/>
    </source>
</evidence>
<dbReference type="AlphaFoldDB" id="A0A6A6TA31"/>
<evidence type="ECO:0000256" key="5">
    <source>
        <dbReference type="PROSITE-ProRule" id="PRU01240"/>
    </source>
</evidence>
<gene>
    <name evidence="7" type="ORF">K491DRAFT_716255</name>
</gene>
<evidence type="ECO:0000313" key="7">
    <source>
        <dbReference type="EMBL" id="KAF2655444.1"/>
    </source>
</evidence>
<dbReference type="PANTHER" id="PTHR43806">
    <property type="entry name" value="PEPTIDASE S8"/>
    <property type="match status" value="1"/>
</dbReference>
<dbReference type="GO" id="GO:0006508">
    <property type="term" value="P:proteolysis"/>
    <property type="evidence" value="ECO:0007669"/>
    <property type="project" value="UniProtKB-KW"/>
</dbReference>
<evidence type="ECO:0000256" key="4">
    <source>
        <dbReference type="ARBA" id="ARBA00022825"/>
    </source>
</evidence>
<keyword evidence="3 5" id="KW-0378">Hydrolase</keyword>
<accession>A0A6A6TA31</accession>
<proteinExistence type="inferred from homology"/>
<comment type="similarity">
    <text evidence="1 5">Belongs to the peptidase S8 family.</text>
</comment>
<dbReference type="GO" id="GO:0004252">
    <property type="term" value="F:serine-type endopeptidase activity"/>
    <property type="evidence" value="ECO:0007669"/>
    <property type="project" value="UniProtKB-UniRule"/>
</dbReference>
<dbReference type="PROSITE" id="PS51892">
    <property type="entry name" value="SUBTILASE"/>
    <property type="match status" value="1"/>
</dbReference>
<evidence type="ECO:0000256" key="3">
    <source>
        <dbReference type="ARBA" id="ARBA00022801"/>
    </source>
</evidence>
<evidence type="ECO:0000259" key="6">
    <source>
        <dbReference type="Pfam" id="PF00082"/>
    </source>
</evidence>
<keyword evidence="8" id="KW-1185">Reference proteome</keyword>
<dbReference type="OrthoDB" id="3795339at2759"/>
<feature type="active site" description="Charge relay system" evidence="5">
    <location>
        <position position="700"/>
    </location>
</feature>
<feature type="active site" description="Charge relay system" evidence="5">
    <location>
        <position position="661"/>
    </location>
</feature>
<protein>
    <recommendedName>
        <fullName evidence="6">Peptidase S8/S53 domain-containing protein</fullName>
    </recommendedName>
</protein>
<dbReference type="PANTHER" id="PTHR43806:SF11">
    <property type="entry name" value="CEREVISIN-RELATED"/>
    <property type="match status" value="1"/>
</dbReference>
<dbReference type="EMBL" id="MU004349">
    <property type="protein sequence ID" value="KAF2655444.1"/>
    <property type="molecule type" value="Genomic_DNA"/>
</dbReference>
<feature type="active site" description="Charge relay system" evidence="5">
    <location>
        <position position="846"/>
    </location>
</feature>
<dbReference type="SMART" id="SM00248">
    <property type="entry name" value="ANK"/>
    <property type="match status" value="4"/>
</dbReference>
<dbReference type="Pfam" id="PF00082">
    <property type="entry name" value="Peptidase_S8"/>
    <property type="match status" value="1"/>
</dbReference>
<evidence type="ECO:0000313" key="8">
    <source>
        <dbReference type="Proteomes" id="UP000799324"/>
    </source>
</evidence>
<dbReference type="InterPro" id="IPR050131">
    <property type="entry name" value="Peptidase_S8_subtilisin-like"/>
</dbReference>
<dbReference type="SUPFAM" id="SSF48403">
    <property type="entry name" value="Ankyrin repeat"/>
    <property type="match status" value="1"/>
</dbReference>
<dbReference type="Gene3D" id="3.40.50.200">
    <property type="entry name" value="Peptidase S8/S53 domain"/>
    <property type="match status" value="1"/>
</dbReference>
<dbReference type="SUPFAM" id="SSF52743">
    <property type="entry name" value="Subtilisin-like"/>
    <property type="match status" value="1"/>
</dbReference>
<name>A0A6A6TA31_9PLEO</name>
<dbReference type="InterPro" id="IPR036770">
    <property type="entry name" value="Ankyrin_rpt-contain_sf"/>
</dbReference>
<dbReference type="InterPro" id="IPR002110">
    <property type="entry name" value="Ankyrin_rpt"/>
</dbReference>
<dbReference type="InterPro" id="IPR000209">
    <property type="entry name" value="Peptidase_S8/S53_dom"/>
</dbReference>
<organism evidence="7 8">
    <name type="scientific">Lophiostoma macrostomum CBS 122681</name>
    <dbReference type="NCBI Taxonomy" id="1314788"/>
    <lineage>
        <taxon>Eukaryota</taxon>
        <taxon>Fungi</taxon>
        <taxon>Dikarya</taxon>
        <taxon>Ascomycota</taxon>
        <taxon>Pezizomycotina</taxon>
        <taxon>Dothideomycetes</taxon>
        <taxon>Pleosporomycetidae</taxon>
        <taxon>Pleosporales</taxon>
        <taxon>Lophiostomataceae</taxon>
        <taxon>Lophiostoma</taxon>
    </lineage>
</organism>